<comment type="subcellular location">
    <subcellularLocation>
        <location evidence="1">Peroxisome</location>
    </subcellularLocation>
</comment>
<dbReference type="FunFam" id="3.40.50.720:FF:000185">
    <property type="entry name" value="peroxisomal multifunctional enzyme type 2"/>
    <property type="match status" value="1"/>
</dbReference>
<evidence type="ECO:0000256" key="6">
    <source>
        <dbReference type="ARBA" id="ARBA00013156"/>
    </source>
</evidence>
<sequence length="907" mass="99214">MSISFKDKVVVVTGAGGGLGKYYCLEYAKRGAKVVVNDLGGSLSGQGGDSRAADLVVEEIKQAGGVAVADYNNVLEGEKIIETAVKNFGTVHVIINNAGILRDAQFKKMSPQDFQLVIDVHVNGAFKVTKAAWEYFRKQGYGRIINTASPAGLYGNFGQANYSAAKMGLVGFAETLAKEGEKYNIKANTIAPLARSRMTESVLPPPILEQLGPEKIAPLVLYLTSQDNEDISGQIFEVAAGFFGQIRWERSGGALFKPDDSFTPESVAKKFEEITSFDDSGRSEDLQVSHPFMINNYGVLAQQAKELPPNDNSGVPEVSLKGRVVLITGAGAGLGRDYALAFAKKGAKVVVNDFKDPSKVVEEIKAAGGEAHGDTHDVANQAKEIIDNVVGKYGTIDILVNNAGILRDKSFAKLSWEDWQLVQKVHLNGTFELTRLAWPHFVDKKYGRVVNITSTSGIYGNFGQANYATAKAAIIGFTRTIAIEGAKNNIKANVVAPHAETAMTLTIFQESDKNLYPPKLVAPLLIFLASEQVPVTGELFEGGGGWIGKTRWQRAKGAVSKDAVTTAEFIRDHIGEITDFSSGTENPASTTESSMAILSAVGDDDDDEDDEEEDEGEEGDDDDDEDPAKMPDPIFSWNDRDVILYNLGVGAHRKELKYVYENDSDFQVIPTFCHLPTFNTVKSQVTFSRLLRNFNPMLLLHGEHYIKINKFPIPLEASVKTSYYPLEVTQKGTNTIVVHGSKSVDESTGEELFSNEATLFIRKCEGDTKQYNERRTFATTQFAAPKTEPIFTKDIHTSDDQAALYRLTGDRNPLHIDPAFAEGAKFENPILHGMCTYGLTAKVLLDEFGLFDEIKGRFTGVVFPGETLRVFAWKDGDTVIFQTHVVERKTIAINNAAIKLVTDDPKL</sequence>
<dbReference type="STRING" id="45357.A0A2V1ARE7"/>
<feature type="domain" description="Ketoreductase" evidence="22">
    <location>
        <begin position="8"/>
        <end position="210"/>
    </location>
</feature>
<accession>A0A2V1ARE7</accession>
<dbReference type="EC" id="1.1.1.n12" evidence="5"/>
<keyword evidence="10" id="KW-0560">Oxidoreductase</keyword>
<dbReference type="VEuPathDB" id="FungiDB:CXQ85_002206"/>
<dbReference type="InterPro" id="IPR036291">
    <property type="entry name" value="NAD(P)-bd_dom_sf"/>
</dbReference>
<evidence type="ECO:0000256" key="12">
    <source>
        <dbReference type="ARBA" id="ARBA00023140"/>
    </source>
</evidence>
<evidence type="ECO:0000256" key="10">
    <source>
        <dbReference type="ARBA" id="ARBA00023002"/>
    </source>
</evidence>
<evidence type="ECO:0000256" key="21">
    <source>
        <dbReference type="SAM" id="MobiDB-lite"/>
    </source>
</evidence>
<dbReference type="CDD" id="cd05353">
    <property type="entry name" value="hydroxyacyl-CoA-like_DH_SDR_c-like"/>
    <property type="match status" value="2"/>
</dbReference>
<gene>
    <name evidence="23" type="ORF">CXQ85_002206</name>
</gene>
<dbReference type="InterPro" id="IPR020904">
    <property type="entry name" value="Sc_DH/Rdtase_CS"/>
</dbReference>
<dbReference type="AlphaFoldDB" id="A0A2V1ARE7"/>
<dbReference type="InterPro" id="IPR002539">
    <property type="entry name" value="MaoC-like_dom"/>
</dbReference>
<dbReference type="SUPFAM" id="SSF51735">
    <property type="entry name" value="NAD(P)-binding Rossmann-fold domains"/>
    <property type="match status" value="2"/>
</dbReference>
<dbReference type="SUPFAM" id="SSF54637">
    <property type="entry name" value="Thioesterase/thiol ester dehydrase-isomerase"/>
    <property type="match status" value="2"/>
</dbReference>
<evidence type="ECO:0000256" key="4">
    <source>
        <dbReference type="ARBA" id="ARBA00011245"/>
    </source>
</evidence>
<dbReference type="InterPro" id="IPR051687">
    <property type="entry name" value="Peroxisomal_Beta-Oxidation"/>
</dbReference>
<comment type="similarity">
    <text evidence="3">Belongs to the short-chain dehydrogenases/reductases (SDR) family.</text>
</comment>
<keyword evidence="13" id="KW-0413">Isomerase</keyword>
<dbReference type="PRINTS" id="PR00080">
    <property type="entry name" value="SDRFAMILY"/>
</dbReference>
<proteinExistence type="inferred from homology"/>
<keyword evidence="11" id="KW-0443">Lipid metabolism</keyword>
<comment type="catalytic activity">
    <reaction evidence="17">
        <text>a (3R)-3-hydroxyacyl-CoA + NAD(+) = a 3-oxoacyl-CoA + NADH + H(+)</text>
        <dbReference type="Rhea" id="RHEA:32711"/>
        <dbReference type="ChEBI" id="CHEBI:15378"/>
        <dbReference type="ChEBI" id="CHEBI:57319"/>
        <dbReference type="ChEBI" id="CHEBI:57540"/>
        <dbReference type="ChEBI" id="CHEBI:57945"/>
        <dbReference type="ChEBI" id="CHEBI:90726"/>
        <dbReference type="EC" id="1.1.1.n12"/>
    </reaction>
</comment>
<keyword evidence="14" id="KW-0456">Lyase</keyword>
<keyword evidence="15" id="KW-0511">Multifunctional enzyme</keyword>
<dbReference type="GO" id="GO:0005777">
    <property type="term" value="C:peroxisome"/>
    <property type="evidence" value="ECO:0007669"/>
    <property type="project" value="UniProtKB-SubCell"/>
</dbReference>
<dbReference type="InterPro" id="IPR029069">
    <property type="entry name" value="HotDog_dom_sf"/>
</dbReference>
<feature type="region of interest" description="Disordered" evidence="21">
    <location>
        <begin position="601"/>
        <end position="634"/>
    </location>
</feature>
<dbReference type="EC" id="4.2.1.119" evidence="6"/>
<dbReference type="SMART" id="SM00822">
    <property type="entry name" value="PKS_KR"/>
    <property type="match status" value="1"/>
</dbReference>
<organism evidence="23 24">
    <name type="scientific">Candidozyma haemuli</name>
    <dbReference type="NCBI Taxonomy" id="45357"/>
    <lineage>
        <taxon>Eukaryota</taxon>
        <taxon>Fungi</taxon>
        <taxon>Dikarya</taxon>
        <taxon>Ascomycota</taxon>
        <taxon>Saccharomycotina</taxon>
        <taxon>Pichiomycetes</taxon>
        <taxon>Metschnikowiaceae</taxon>
        <taxon>Candidozyma</taxon>
    </lineage>
</organism>
<comment type="pathway">
    <text evidence="2">Lipid metabolism; fatty acid beta-oxidation.</text>
</comment>
<dbReference type="GO" id="GO:0018812">
    <property type="term" value="F:3-hydroxyacyl-CoA dehydratase activity"/>
    <property type="evidence" value="ECO:0007669"/>
    <property type="project" value="UniProtKB-EC"/>
</dbReference>
<dbReference type="GO" id="GO:0016853">
    <property type="term" value="F:isomerase activity"/>
    <property type="evidence" value="ECO:0007669"/>
    <property type="project" value="UniProtKB-KW"/>
</dbReference>
<dbReference type="RefSeq" id="XP_025341358.1">
    <property type="nucleotide sequence ID" value="XM_025485893.1"/>
</dbReference>
<dbReference type="OrthoDB" id="3592703at2759"/>
<evidence type="ECO:0000256" key="13">
    <source>
        <dbReference type="ARBA" id="ARBA00023235"/>
    </source>
</evidence>
<dbReference type="InterPro" id="IPR002347">
    <property type="entry name" value="SDR_fam"/>
</dbReference>
<evidence type="ECO:0000256" key="18">
    <source>
        <dbReference type="ARBA" id="ARBA00055743"/>
    </source>
</evidence>
<keyword evidence="8" id="KW-0276">Fatty acid metabolism</keyword>
<evidence type="ECO:0000256" key="2">
    <source>
        <dbReference type="ARBA" id="ARBA00005005"/>
    </source>
</evidence>
<keyword evidence="12" id="KW-0576">Peroxisome</keyword>
<dbReference type="GeneID" id="37007537"/>
<evidence type="ECO:0000313" key="24">
    <source>
        <dbReference type="Proteomes" id="UP000244309"/>
    </source>
</evidence>
<dbReference type="InterPro" id="IPR057326">
    <property type="entry name" value="KR_dom"/>
</dbReference>
<dbReference type="CDD" id="cd03448">
    <property type="entry name" value="HDE_HSD"/>
    <property type="match status" value="1"/>
</dbReference>
<dbReference type="Pfam" id="PF01575">
    <property type="entry name" value="MaoC_dehydratas"/>
    <property type="match status" value="1"/>
</dbReference>
<comment type="caution">
    <text evidence="23">The sequence shown here is derived from an EMBL/GenBank/DDBJ whole genome shotgun (WGS) entry which is preliminary data.</text>
</comment>
<evidence type="ECO:0000256" key="5">
    <source>
        <dbReference type="ARBA" id="ARBA00012456"/>
    </source>
</evidence>
<feature type="compositionally biased region" description="Acidic residues" evidence="21">
    <location>
        <begin position="602"/>
        <end position="626"/>
    </location>
</feature>
<dbReference type="InterPro" id="IPR054357">
    <property type="entry name" value="MFE-2_N"/>
</dbReference>
<evidence type="ECO:0000256" key="7">
    <source>
        <dbReference type="ARBA" id="ARBA00022737"/>
    </source>
</evidence>
<evidence type="ECO:0000259" key="22">
    <source>
        <dbReference type="SMART" id="SM00822"/>
    </source>
</evidence>
<evidence type="ECO:0000256" key="17">
    <source>
        <dbReference type="ARBA" id="ARBA00052025"/>
    </source>
</evidence>
<dbReference type="GO" id="GO:0003857">
    <property type="term" value="F:(3S)-3-hydroxyacyl-CoA dehydrogenase (NAD+) activity"/>
    <property type="evidence" value="ECO:0007669"/>
    <property type="project" value="EnsemblFungi"/>
</dbReference>
<evidence type="ECO:0000256" key="1">
    <source>
        <dbReference type="ARBA" id="ARBA00004275"/>
    </source>
</evidence>
<keyword evidence="9" id="KW-0521">NADP</keyword>
<evidence type="ECO:0000256" key="20">
    <source>
        <dbReference type="ARBA" id="ARBA00081853"/>
    </source>
</evidence>
<evidence type="ECO:0000256" key="8">
    <source>
        <dbReference type="ARBA" id="ARBA00022832"/>
    </source>
</evidence>
<dbReference type="FunFam" id="3.40.50.720:FF:000410">
    <property type="entry name" value="Peroxisomal multifunctional beta-oxidation protein"/>
    <property type="match status" value="1"/>
</dbReference>
<evidence type="ECO:0000256" key="14">
    <source>
        <dbReference type="ARBA" id="ARBA00023239"/>
    </source>
</evidence>
<comment type="subunit">
    <text evidence="4">Monomer.</text>
</comment>
<keyword evidence="24" id="KW-1185">Reference proteome</keyword>
<dbReference type="GO" id="GO:0006635">
    <property type="term" value="P:fatty acid beta-oxidation"/>
    <property type="evidence" value="ECO:0007669"/>
    <property type="project" value="UniProtKB-UniPathway"/>
</dbReference>
<comment type="catalytic activity">
    <reaction evidence="16">
        <text>a (3R)-3-hydroxyacyl-CoA = a (2E)-enoyl-CoA + H2O</text>
        <dbReference type="Rhea" id="RHEA:26526"/>
        <dbReference type="ChEBI" id="CHEBI:15377"/>
        <dbReference type="ChEBI" id="CHEBI:57319"/>
        <dbReference type="ChEBI" id="CHEBI:58856"/>
        <dbReference type="EC" id="4.2.1.119"/>
    </reaction>
</comment>
<keyword evidence="7" id="KW-0677">Repeat</keyword>
<dbReference type="Pfam" id="PF22622">
    <property type="entry name" value="MFE-2_hydrat-2_N"/>
    <property type="match status" value="1"/>
</dbReference>
<dbReference type="PROSITE" id="PS00061">
    <property type="entry name" value="ADH_SHORT"/>
    <property type="match status" value="2"/>
</dbReference>
<dbReference type="Gene3D" id="3.10.129.10">
    <property type="entry name" value="Hotdog Thioesterase"/>
    <property type="match status" value="2"/>
</dbReference>
<evidence type="ECO:0000256" key="15">
    <source>
        <dbReference type="ARBA" id="ARBA00023268"/>
    </source>
</evidence>
<dbReference type="PANTHER" id="PTHR45024:SF2">
    <property type="entry name" value="SCP2 DOMAIN-CONTAINING PROTEIN"/>
    <property type="match status" value="1"/>
</dbReference>
<evidence type="ECO:0000256" key="19">
    <source>
        <dbReference type="ARBA" id="ARBA00073871"/>
    </source>
</evidence>
<dbReference type="Proteomes" id="UP000244309">
    <property type="component" value="Unassembled WGS sequence"/>
</dbReference>
<name>A0A2V1ARE7_9ASCO</name>
<comment type="function">
    <text evidence="18">Second trifunctional enzyme acting on the beta-oxidation pathway for fatty acids, possessing hydratase-dehydrogenase-epimerase activities. Converts trans-2-enoyl-CoA via D-3-hydroxyacyl-CoA to 3-ketoacyl-CoA.</text>
</comment>
<dbReference type="PRINTS" id="PR00081">
    <property type="entry name" value="GDHRDH"/>
</dbReference>
<reference evidence="23 24" key="1">
    <citation type="submission" date="2017-12" db="EMBL/GenBank/DDBJ databases">
        <title>Genome Sequence of a Multidrug-Resistant Candida haemulonii Isolate from a Patient with Chronic Leg Ulcers in Israel.</title>
        <authorList>
            <person name="Chow N.A."/>
            <person name="Gade L."/>
            <person name="Batra D."/>
            <person name="Rowe L.A."/>
            <person name="Ben-Ami R."/>
            <person name="Loparev V.N."/>
            <person name="Litvintseva A.P."/>
        </authorList>
    </citation>
    <scope>NUCLEOTIDE SEQUENCE [LARGE SCALE GENOMIC DNA]</scope>
    <source>
        <strain evidence="23 24">B11899</strain>
    </source>
</reference>
<dbReference type="Pfam" id="PF00106">
    <property type="entry name" value="adh_short"/>
    <property type="match status" value="2"/>
</dbReference>
<protein>
    <recommendedName>
        <fullName evidence="19">Peroxisomal hydratase-dehydrogenase-epimerase</fullName>
        <ecNumber evidence="5">1.1.1.n12</ecNumber>
        <ecNumber evidence="6">4.2.1.119</ecNumber>
    </recommendedName>
    <alternativeName>
        <fullName evidence="20">Multifunctional beta-oxidation protein</fullName>
    </alternativeName>
</protein>
<evidence type="ECO:0000256" key="9">
    <source>
        <dbReference type="ARBA" id="ARBA00022857"/>
    </source>
</evidence>
<evidence type="ECO:0000256" key="16">
    <source>
        <dbReference type="ARBA" id="ARBA00029334"/>
    </source>
</evidence>
<evidence type="ECO:0000256" key="11">
    <source>
        <dbReference type="ARBA" id="ARBA00023098"/>
    </source>
</evidence>
<dbReference type="EMBL" id="PKFO01000003">
    <property type="protein sequence ID" value="PVH20418.1"/>
    <property type="molecule type" value="Genomic_DNA"/>
</dbReference>
<evidence type="ECO:0000313" key="23">
    <source>
        <dbReference type="EMBL" id="PVH20418.1"/>
    </source>
</evidence>
<dbReference type="Gene3D" id="3.40.50.720">
    <property type="entry name" value="NAD(P)-binding Rossmann-like Domain"/>
    <property type="match status" value="2"/>
</dbReference>
<dbReference type="PANTHER" id="PTHR45024">
    <property type="entry name" value="DEHYDROGENASES, SHORT CHAIN"/>
    <property type="match status" value="1"/>
</dbReference>
<evidence type="ECO:0000256" key="3">
    <source>
        <dbReference type="ARBA" id="ARBA00006484"/>
    </source>
</evidence>
<dbReference type="UniPathway" id="UPA00659"/>